<keyword evidence="5" id="KW-1185">Reference proteome</keyword>
<evidence type="ECO:0008006" key="6">
    <source>
        <dbReference type="Google" id="ProtNLM"/>
    </source>
</evidence>
<proteinExistence type="predicted"/>
<reference evidence="2" key="4">
    <citation type="submission" date="2024-05" db="EMBL/GenBank/DDBJ databases">
        <authorList>
            <person name="Sun Q."/>
            <person name="Zhou Y."/>
        </authorList>
    </citation>
    <scope>NUCLEOTIDE SEQUENCE</scope>
    <source>
        <strain evidence="2">CGMCC 1.18437</strain>
    </source>
</reference>
<evidence type="ECO:0000313" key="5">
    <source>
        <dbReference type="Proteomes" id="UP000619376"/>
    </source>
</evidence>
<gene>
    <name evidence="2" type="ORF">GCM10017781_32710</name>
    <name evidence="3" type="ORF">HNQ07_003531</name>
</gene>
<keyword evidence="1" id="KW-0472">Membrane</keyword>
<reference evidence="2" key="1">
    <citation type="journal article" date="2014" name="Int. J. Syst. Evol. Microbiol.">
        <title>Complete genome of a new Firmicutes species belonging to the dominant human colonic microbiota ('Ruminococcus bicirculans') reveals two chromosomes and a selective capacity to utilize plant glucans.</title>
        <authorList>
            <consortium name="NISC Comparative Sequencing Program"/>
            <person name="Wegmann U."/>
            <person name="Louis P."/>
            <person name="Goesmann A."/>
            <person name="Henrissat B."/>
            <person name="Duncan S.H."/>
            <person name="Flint H.J."/>
        </authorList>
    </citation>
    <scope>NUCLEOTIDE SEQUENCE</scope>
    <source>
        <strain evidence="2">CGMCC 1.18437</strain>
    </source>
</reference>
<dbReference type="EMBL" id="JACHFK010000010">
    <property type="protein sequence ID" value="MBB5378030.1"/>
    <property type="molecule type" value="Genomic_DNA"/>
</dbReference>
<name>A0A7W8KHK3_9DEIO</name>
<organism evidence="3 4">
    <name type="scientific">Deinococcus metalli</name>
    <dbReference type="NCBI Taxonomy" id="1141878"/>
    <lineage>
        <taxon>Bacteria</taxon>
        <taxon>Thermotogati</taxon>
        <taxon>Deinococcota</taxon>
        <taxon>Deinococci</taxon>
        <taxon>Deinococcales</taxon>
        <taxon>Deinococcaceae</taxon>
        <taxon>Deinococcus</taxon>
    </lineage>
</organism>
<dbReference type="Proteomes" id="UP000539473">
    <property type="component" value="Unassembled WGS sequence"/>
</dbReference>
<feature type="transmembrane region" description="Helical" evidence="1">
    <location>
        <begin position="188"/>
        <end position="209"/>
    </location>
</feature>
<dbReference type="RefSeq" id="WP_184114119.1">
    <property type="nucleotide sequence ID" value="NZ_BNAJ01000009.1"/>
</dbReference>
<feature type="transmembrane region" description="Helical" evidence="1">
    <location>
        <begin position="303"/>
        <end position="321"/>
    </location>
</feature>
<protein>
    <recommendedName>
        <fullName evidence="6">ABC transporter permease</fullName>
    </recommendedName>
</protein>
<evidence type="ECO:0000313" key="2">
    <source>
        <dbReference type="EMBL" id="GHF53882.1"/>
    </source>
</evidence>
<evidence type="ECO:0000313" key="4">
    <source>
        <dbReference type="Proteomes" id="UP000539473"/>
    </source>
</evidence>
<feature type="transmembrane region" description="Helical" evidence="1">
    <location>
        <begin position="12"/>
        <end position="38"/>
    </location>
</feature>
<dbReference type="Proteomes" id="UP000619376">
    <property type="component" value="Unassembled WGS sequence"/>
</dbReference>
<keyword evidence="1" id="KW-0812">Transmembrane</keyword>
<feature type="transmembrane region" description="Helical" evidence="1">
    <location>
        <begin position="241"/>
        <end position="261"/>
    </location>
</feature>
<accession>A0A7W8KHK3</accession>
<dbReference type="EMBL" id="BNAJ01000009">
    <property type="protein sequence ID" value="GHF53882.1"/>
    <property type="molecule type" value="Genomic_DNA"/>
</dbReference>
<dbReference type="AlphaFoldDB" id="A0A7W8KHK3"/>
<comment type="caution">
    <text evidence="3">The sequence shown here is derived from an EMBL/GenBank/DDBJ whole genome shotgun (WGS) entry which is preliminary data.</text>
</comment>
<evidence type="ECO:0000256" key="1">
    <source>
        <dbReference type="SAM" id="Phobius"/>
    </source>
</evidence>
<feature type="transmembrane region" description="Helical" evidence="1">
    <location>
        <begin position="215"/>
        <end position="234"/>
    </location>
</feature>
<reference evidence="3 4" key="3">
    <citation type="submission" date="2020-08" db="EMBL/GenBank/DDBJ databases">
        <title>Genomic Encyclopedia of Type Strains, Phase IV (KMG-IV): sequencing the most valuable type-strain genomes for metagenomic binning, comparative biology and taxonomic classification.</title>
        <authorList>
            <person name="Goeker M."/>
        </authorList>
    </citation>
    <scope>NUCLEOTIDE SEQUENCE [LARGE SCALE GENOMIC DNA]</scope>
    <source>
        <strain evidence="3 4">DSM 27521</strain>
    </source>
</reference>
<sequence>MRPTPPPSPRALVTVLGIGLLIPLIVTTLLTVFAWPAYRTAPHHLPVGLVTTATLSSRLPALLETSVPGGFSLTTYENEARARLAIKQREVYGAILLDPARPADFKVLTASAGSPAAANVISGLGTQVGTVMAAAGFSAPQVEDVVPATAQDPRQATLIGAVLPLVLSGMVTGLLISTRLHRVGARLAAVSLVGLLTGLSMGSVMQFGFHTLTGSYLLNSVVIALAVGSVAALVTGLETVLGLRGLGVAGALLLLLSNPFSALTSAPELLPGWWGPLGQLLPLGAFGRLLRSVAFFGGAGGQGAMWVLVFWLALGLVLIAAGSRHHTAREGAALTPSTAS</sequence>
<keyword evidence="1" id="KW-1133">Transmembrane helix</keyword>
<reference evidence="5" key="2">
    <citation type="journal article" date="2019" name="Int. J. Syst. Evol. Microbiol.">
        <title>The Global Catalogue of Microorganisms (GCM) 10K type strain sequencing project: providing services to taxonomists for standard genome sequencing and annotation.</title>
        <authorList>
            <consortium name="The Broad Institute Genomics Platform"/>
            <consortium name="The Broad Institute Genome Sequencing Center for Infectious Disease"/>
            <person name="Wu L."/>
            <person name="Ma J."/>
        </authorList>
    </citation>
    <scope>NUCLEOTIDE SEQUENCE [LARGE SCALE GENOMIC DNA]</scope>
    <source>
        <strain evidence="5">CGMCC 1.18437</strain>
    </source>
</reference>
<evidence type="ECO:0000313" key="3">
    <source>
        <dbReference type="EMBL" id="MBB5378030.1"/>
    </source>
</evidence>
<feature type="transmembrane region" description="Helical" evidence="1">
    <location>
        <begin position="156"/>
        <end position="176"/>
    </location>
</feature>